<dbReference type="CDD" id="cd07043">
    <property type="entry name" value="STAS_anti-anti-sigma_factors"/>
    <property type="match status" value="1"/>
</dbReference>
<dbReference type="RefSeq" id="WP_344627840.1">
    <property type="nucleotide sequence ID" value="NZ_BAAALD010000122.1"/>
</dbReference>
<feature type="region of interest" description="Disordered" evidence="3">
    <location>
        <begin position="1"/>
        <end position="22"/>
    </location>
</feature>
<comment type="similarity">
    <text evidence="1 2">Belongs to the anti-sigma-factor antagonist family.</text>
</comment>
<dbReference type="EMBL" id="BAAALD010000122">
    <property type="protein sequence ID" value="GAA1120994.1"/>
    <property type="molecule type" value="Genomic_DNA"/>
</dbReference>
<feature type="domain" description="STAS" evidence="4">
    <location>
        <begin position="29"/>
        <end position="131"/>
    </location>
</feature>
<dbReference type="PANTHER" id="PTHR33495:SF2">
    <property type="entry name" value="ANTI-SIGMA FACTOR ANTAGONIST TM_1081-RELATED"/>
    <property type="match status" value="1"/>
</dbReference>
<dbReference type="SUPFAM" id="SSF52091">
    <property type="entry name" value="SpoIIaa-like"/>
    <property type="match status" value="1"/>
</dbReference>
<evidence type="ECO:0000313" key="5">
    <source>
        <dbReference type="EMBL" id="GAA1120994.1"/>
    </source>
</evidence>
<dbReference type="PANTHER" id="PTHR33495">
    <property type="entry name" value="ANTI-SIGMA FACTOR ANTAGONIST TM_1081-RELATED-RELATED"/>
    <property type="match status" value="1"/>
</dbReference>
<dbReference type="NCBIfam" id="TIGR00377">
    <property type="entry name" value="ant_ant_sig"/>
    <property type="match status" value="1"/>
</dbReference>
<dbReference type="Gene3D" id="3.30.750.24">
    <property type="entry name" value="STAS domain"/>
    <property type="match status" value="1"/>
</dbReference>
<evidence type="ECO:0000259" key="4">
    <source>
        <dbReference type="PROSITE" id="PS50801"/>
    </source>
</evidence>
<name>A0ABN1U5B0_9ACTN</name>
<proteinExistence type="inferred from homology"/>
<dbReference type="InterPro" id="IPR003658">
    <property type="entry name" value="Anti-sigma_ant"/>
</dbReference>
<keyword evidence="6" id="KW-1185">Reference proteome</keyword>
<dbReference type="Pfam" id="PF13466">
    <property type="entry name" value="STAS_2"/>
    <property type="match status" value="1"/>
</dbReference>
<evidence type="ECO:0000256" key="1">
    <source>
        <dbReference type="ARBA" id="ARBA00009013"/>
    </source>
</evidence>
<dbReference type="InterPro" id="IPR058548">
    <property type="entry name" value="MlaB-like_STAS"/>
</dbReference>
<sequence>MGSGELGTGPATGRAEGAGAPLRTASGPDGALVCSLTGDLDLDGLAEVEEPLRGLLAATAPGVLCLDLSAVGFCDSTGLNLLLRLRLDAEESGVSLVLAQPGPQLSRLFELTGTGAVFRVFETVGEACAAG</sequence>
<evidence type="ECO:0000256" key="3">
    <source>
        <dbReference type="SAM" id="MobiDB-lite"/>
    </source>
</evidence>
<dbReference type="InterPro" id="IPR002645">
    <property type="entry name" value="STAS_dom"/>
</dbReference>
<evidence type="ECO:0000313" key="6">
    <source>
        <dbReference type="Proteomes" id="UP001499987"/>
    </source>
</evidence>
<reference evidence="5 6" key="1">
    <citation type="journal article" date="2019" name="Int. J. Syst. Evol. Microbiol.">
        <title>The Global Catalogue of Microorganisms (GCM) 10K type strain sequencing project: providing services to taxonomists for standard genome sequencing and annotation.</title>
        <authorList>
            <consortium name="The Broad Institute Genomics Platform"/>
            <consortium name="The Broad Institute Genome Sequencing Center for Infectious Disease"/>
            <person name="Wu L."/>
            <person name="Ma J."/>
        </authorList>
    </citation>
    <scope>NUCLEOTIDE SEQUENCE [LARGE SCALE GENOMIC DNA]</scope>
    <source>
        <strain evidence="5 6">JCM 13002</strain>
    </source>
</reference>
<protein>
    <recommendedName>
        <fullName evidence="2">Anti-sigma factor antagonist</fullName>
    </recommendedName>
</protein>
<evidence type="ECO:0000256" key="2">
    <source>
        <dbReference type="RuleBase" id="RU003749"/>
    </source>
</evidence>
<dbReference type="InterPro" id="IPR036513">
    <property type="entry name" value="STAS_dom_sf"/>
</dbReference>
<dbReference type="PROSITE" id="PS50801">
    <property type="entry name" value="STAS"/>
    <property type="match status" value="1"/>
</dbReference>
<dbReference type="Proteomes" id="UP001499987">
    <property type="component" value="Unassembled WGS sequence"/>
</dbReference>
<organism evidence="5 6">
    <name type="scientific">Kitasatospora arboriphila</name>
    <dbReference type="NCBI Taxonomy" id="258052"/>
    <lineage>
        <taxon>Bacteria</taxon>
        <taxon>Bacillati</taxon>
        <taxon>Actinomycetota</taxon>
        <taxon>Actinomycetes</taxon>
        <taxon>Kitasatosporales</taxon>
        <taxon>Streptomycetaceae</taxon>
        <taxon>Kitasatospora</taxon>
    </lineage>
</organism>
<accession>A0ABN1U5B0</accession>
<gene>
    <name evidence="5" type="ORF">GCM10009663_70720</name>
</gene>
<comment type="caution">
    <text evidence="5">The sequence shown here is derived from an EMBL/GenBank/DDBJ whole genome shotgun (WGS) entry which is preliminary data.</text>
</comment>